<reference evidence="2" key="1">
    <citation type="journal article" date="2022" name="New Phytol.">
        <title>Evolutionary transition to the ectomycorrhizal habit in the genomes of a hyperdiverse lineage of mushroom-forming fungi.</title>
        <authorList>
            <person name="Looney B."/>
            <person name="Miyauchi S."/>
            <person name="Morin E."/>
            <person name="Drula E."/>
            <person name="Courty P.E."/>
            <person name="Kohler A."/>
            <person name="Kuo A."/>
            <person name="LaButti K."/>
            <person name="Pangilinan J."/>
            <person name="Lipzen A."/>
            <person name="Riley R."/>
            <person name="Andreopoulos W."/>
            <person name="He G."/>
            <person name="Johnson J."/>
            <person name="Nolan M."/>
            <person name="Tritt A."/>
            <person name="Barry K.W."/>
            <person name="Grigoriev I.V."/>
            <person name="Nagy L.G."/>
            <person name="Hibbett D."/>
            <person name="Henrissat B."/>
            <person name="Matheny P.B."/>
            <person name="Labbe J."/>
            <person name="Martin F.M."/>
        </authorList>
    </citation>
    <scope>NUCLEOTIDE SEQUENCE</scope>
    <source>
        <strain evidence="2">BPL690</strain>
    </source>
</reference>
<keyword evidence="1" id="KW-1133">Transmembrane helix</keyword>
<keyword evidence="1" id="KW-0812">Transmembrane</keyword>
<sequence>MSFSSSSVNYRPRSLHYYSPPTLFSSLFSFFFSPPTPACRSLSPSFPLPPSPFPPLPLTILRNHSSSSTSTFFYCYYYTPPLFYLFYFILYALSLALSLIPGLGPLERSHIASFNLSLLSLSLSLFPSLSLSISLSFLPPFLPPFARPPFLRGRKKKHCCILCVPCLSSAHQPLDCCNLSI</sequence>
<name>A0AAD4QGF4_9AGAM</name>
<feature type="transmembrane region" description="Helical" evidence="1">
    <location>
        <begin position="116"/>
        <end position="138"/>
    </location>
</feature>
<organism evidence="2 3">
    <name type="scientific">Multifurca ochricompacta</name>
    <dbReference type="NCBI Taxonomy" id="376703"/>
    <lineage>
        <taxon>Eukaryota</taxon>
        <taxon>Fungi</taxon>
        <taxon>Dikarya</taxon>
        <taxon>Basidiomycota</taxon>
        <taxon>Agaricomycotina</taxon>
        <taxon>Agaricomycetes</taxon>
        <taxon>Russulales</taxon>
        <taxon>Russulaceae</taxon>
        <taxon>Multifurca</taxon>
    </lineage>
</organism>
<evidence type="ECO:0000256" key="1">
    <source>
        <dbReference type="SAM" id="Phobius"/>
    </source>
</evidence>
<keyword evidence="1" id="KW-0472">Membrane</keyword>
<evidence type="ECO:0000313" key="2">
    <source>
        <dbReference type="EMBL" id="KAI0293351.1"/>
    </source>
</evidence>
<feature type="transmembrane region" description="Helical" evidence="1">
    <location>
        <begin position="82"/>
        <end position="104"/>
    </location>
</feature>
<comment type="caution">
    <text evidence="2">The sequence shown here is derived from an EMBL/GenBank/DDBJ whole genome shotgun (WGS) entry which is preliminary data.</text>
</comment>
<keyword evidence="3" id="KW-1185">Reference proteome</keyword>
<dbReference type="Proteomes" id="UP001203297">
    <property type="component" value="Unassembled WGS sequence"/>
</dbReference>
<accession>A0AAD4QGF4</accession>
<dbReference type="AlphaFoldDB" id="A0AAD4QGF4"/>
<dbReference type="EMBL" id="WTXG01000097">
    <property type="protein sequence ID" value="KAI0293351.1"/>
    <property type="molecule type" value="Genomic_DNA"/>
</dbReference>
<proteinExistence type="predicted"/>
<evidence type="ECO:0000313" key="3">
    <source>
        <dbReference type="Proteomes" id="UP001203297"/>
    </source>
</evidence>
<gene>
    <name evidence="2" type="ORF">B0F90DRAFT_1401805</name>
</gene>
<protein>
    <submittedName>
        <fullName evidence="2">Uncharacterized protein</fullName>
    </submittedName>
</protein>